<dbReference type="Pfam" id="PF01081">
    <property type="entry name" value="Aldolase"/>
    <property type="match status" value="1"/>
</dbReference>
<sequence>MLNAALQHLPLVAILRGVKPVEVEAVADALYAEGFRVIEVPLNSPDALDSIARLARRMPADAVVGAGTVLSVQAVTDVAAAGGKVIVMPHADVEVIRAAKGRDLFCVPGAATPTEAFAAVHAGADAVKLFPAELITPTIVKAMRAVLPKTLRLLPVGGITPDNMAPYVKAGATGFGLGSALYAPGLTAAEVGERARAFAAAWRAL</sequence>
<dbReference type="RefSeq" id="WP_394487276.1">
    <property type="nucleotide sequence ID" value="NZ_JBIGIA010000004.1"/>
</dbReference>
<name>A0ABW7G3M8_9BURK</name>
<dbReference type="SUPFAM" id="SSF51569">
    <property type="entry name" value="Aldolase"/>
    <property type="match status" value="1"/>
</dbReference>
<dbReference type="EMBL" id="JBIGIA010000004">
    <property type="protein sequence ID" value="MFG6456523.1"/>
    <property type="molecule type" value="Genomic_DNA"/>
</dbReference>
<dbReference type="InterPro" id="IPR013785">
    <property type="entry name" value="Aldolase_TIM"/>
</dbReference>
<dbReference type="CDD" id="cd00452">
    <property type="entry name" value="KDPG_aldolase"/>
    <property type="match status" value="1"/>
</dbReference>
<reference evidence="6 7" key="1">
    <citation type="submission" date="2024-09" db="EMBL/GenBank/DDBJ databases">
        <title>Novel species of the genus Pelomonas and Roseateles isolated from streams.</title>
        <authorList>
            <person name="Lu H."/>
        </authorList>
    </citation>
    <scope>NUCLEOTIDE SEQUENCE [LARGE SCALE GENOMIC DNA]</scope>
    <source>
        <strain evidence="6 7">BYS96W</strain>
    </source>
</reference>
<dbReference type="EC" id="4.1.2.21" evidence="6"/>
<dbReference type="GO" id="GO:0008674">
    <property type="term" value="F:2-dehydro-3-deoxy-6-phosphogalactonate aldolase activity"/>
    <property type="evidence" value="ECO:0007669"/>
    <property type="project" value="UniProtKB-EC"/>
</dbReference>
<evidence type="ECO:0000256" key="2">
    <source>
        <dbReference type="ARBA" id="ARBA00006906"/>
    </source>
</evidence>
<keyword evidence="7" id="KW-1185">Reference proteome</keyword>
<evidence type="ECO:0000256" key="5">
    <source>
        <dbReference type="ARBA" id="ARBA00023277"/>
    </source>
</evidence>
<organism evidence="6 7">
    <name type="scientific">Pelomonas nitida</name>
    <dbReference type="NCBI Taxonomy" id="3299027"/>
    <lineage>
        <taxon>Bacteria</taxon>
        <taxon>Pseudomonadati</taxon>
        <taxon>Pseudomonadota</taxon>
        <taxon>Betaproteobacteria</taxon>
        <taxon>Burkholderiales</taxon>
        <taxon>Sphaerotilaceae</taxon>
        <taxon>Roseateles</taxon>
    </lineage>
</organism>
<gene>
    <name evidence="6" type="ORF">ACG00X_06725</name>
</gene>
<keyword evidence="5" id="KW-0119">Carbohydrate metabolism</keyword>
<comment type="caution">
    <text evidence="6">The sequence shown here is derived from an EMBL/GenBank/DDBJ whole genome shotgun (WGS) entry which is preliminary data.</text>
</comment>
<keyword evidence="4 6" id="KW-0456">Lyase</keyword>
<proteinExistence type="inferred from homology"/>
<evidence type="ECO:0000256" key="4">
    <source>
        <dbReference type="ARBA" id="ARBA00023239"/>
    </source>
</evidence>
<dbReference type="PANTHER" id="PTHR30246">
    <property type="entry name" value="2-KETO-3-DEOXY-6-PHOSPHOGLUCONATE ALDOLASE"/>
    <property type="match status" value="1"/>
</dbReference>
<comment type="subunit">
    <text evidence="3">Homotrimer.</text>
</comment>
<comment type="pathway">
    <text evidence="1">Carbohydrate acid metabolism.</text>
</comment>
<accession>A0ABW7G3M8</accession>
<evidence type="ECO:0000313" key="6">
    <source>
        <dbReference type="EMBL" id="MFG6456523.1"/>
    </source>
</evidence>
<dbReference type="PANTHER" id="PTHR30246:SF1">
    <property type="entry name" value="2-DEHYDRO-3-DEOXY-6-PHOSPHOGALACTONATE ALDOLASE-RELATED"/>
    <property type="match status" value="1"/>
</dbReference>
<evidence type="ECO:0000256" key="1">
    <source>
        <dbReference type="ARBA" id="ARBA00004761"/>
    </source>
</evidence>
<comment type="similarity">
    <text evidence="2">Belongs to the KHG/KDPG aldolase family.</text>
</comment>
<dbReference type="Proteomes" id="UP001606305">
    <property type="component" value="Unassembled WGS sequence"/>
</dbReference>
<protein>
    <submittedName>
        <fullName evidence="6">2-dehydro-3-deoxy-6-phosphogalactonate aldolase</fullName>
        <ecNumber evidence="6">4.1.2.21</ecNumber>
    </submittedName>
</protein>
<evidence type="ECO:0000256" key="3">
    <source>
        <dbReference type="ARBA" id="ARBA00011233"/>
    </source>
</evidence>
<dbReference type="NCBIfam" id="NF006600">
    <property type="entry name" value="PRK09140.1"/>
    <property type="match status" value="1"/>
</dbReference>
<evidence type="ECO:0000313" key="7">
    <source>
        <dbReference type="Proteomes" id="UP001606305"/>
    </source>
</evidence>
<dbReference type="Gene3D" id="3.20.20.70">
    <property type="entry name" value="Aldolase class I"/>
    <property type="match status" value="1"/>
</dbReference>
<dbReference type="InterPro" id="IPR000887">
    <property type="entry name" value="Aldlse_KDPG_KHG"/>
</dbReference>